<dbReference type="Pfam" id="PF00150">
    <property type="entry name" value="Cellulase"/>
    <property type="match status" value="1"/>
</dbReference>
<reference evidence="5" key="1">
    <citation type="submission" date="2021-01" db="EMBL/GenBank/DDBJ databases">
        <title>Whole genome shotgun sequence of Acrocarpospora phusangensis NBRC 108782.</title>
        <authorList>
            <person name="Komaki H."/>
            <person name="Tamura T."/>
        </authorList>
    </citation>
    <scope>NUCLEOTIDE SEQUENCE</scope>
    <source>
        <strain evidence="5">NBRC 108782</strain>
    </source>
</reference>
<dbReference type="PANTHER" id="PTHR31297:SF13">
    <property type="entry name" value="PUTATIVE-RELATED"/>
    <property type="match status" value="1"/>
</dbReference>
<dbReference type="Gene3D" id="3.20.20.80">
    <property type="entry name" value="Glycosidases"/>
    <property type="match status" value="1"/>
</dbReference>
<keyword evidence="1 3" id="KW-0378">Hydrolase</keyword>
<evidence type="ECO:0000313" key="5">
    <source>
        <dbReference type="EMBL" id="GIH25756.1"/>
    </source>
</evidence>
<dbReference type="InterPro" id="IPR017853">
    <property type="entry name" value="GH"/>
</dbReference>
<evidence type="ECO:0000256" key="3">
    <source>
        <dbReference type="RuleBase" id="RU361153"/>
    </source>
</evidence>
<dbReference type="GO" id="GO:0009251">
    <property type="term" value="P:glucan catabolic process"/>
    <property type="evidence" value="ECO:0007669"/>
    <property type="project" value="TreeGrafter"/>
</dbReference>
<comment type="similarity">
    <text evidence="3">Belongs to the glycosyl hydrolase 5 (cellulase A) family.</text>
</comment>
<name>A0A919UL50_9ACTN</name>
<dbReference type="PANTHER" id="PTHR31297">
    <property type="entry name" value="GLUCAN ENDO-1,6-BETA-GLUCOSIDASE B"/>
    <property type="match status" value="1"/>
</dbReference>
<dbReference type="GO" id="GO:0008422">
    <property type="term" value="F:beta-glucosidase activity"/>
    <property type="evidence" value="ECO:0007669"/>
    <property type="project" value="TreeGrafter"/>
</dbReference>
<evidence type="ECO:0000259" key="4">
    <source>
        <dbReference type="Pfam" id="PF00150"/>
    </source>
</evidence>
<evidence type="ECO:0000256" key="2">
    <source>
        <dbReference type="ARBA" id="ARBA00023295"/>
    </source>
</evidence>
<dbReference type="Proteomes" id="UP000640052">
    <property type="component" value="Unassembled WGS sequence"/>
</dbReference>
<evidence type="ECO:0000313" key="6">
    <source>
        <dbReference type="Proteomes" id="UP000640052"/>
    </source>
</evidence>
<organism evidence="5 6">
    <name type="scientific">Acrocarpospora phusangensis</name>
    <dbReference type="NCBI Taxonomy" id="1070424"/>
    <lineage>
        <taxon>Bacteria</taxon>
        <taxon>Bacillati</taxon>
        <taxon>Actinomycetota</taxon>
        <taxon>Actinomycetes</taxon>
        <taxon>Streptosporangiales</taxon>
        <taxon>Streptosporangiaceae</taxon>
        <taxon>Acrocarpospora</taxon>
    </lineage>
</organism>
<dbReference type="InterPro" id="IPR050386">
    <property type="entry name" value="Glycosyl_hydrolase_5"/>
</dbReference>
<dbReference type="GO" id="GO:0009986">
    <property type="term" value="C:cell surface"/>
    <property type="evidence" value="ECO:0007669"/>
    <property type="project" value="TreeGrafter"/>
</dbReference>
<sequence length="480" mass="54673">MSNRFTGFVRASGSRLVDGSGAPLLLRGVGLGNWLLAEGYMWKFGDEMSSPRQIERRVEALVGPDRAAEFWTRFRGGYVTEEDVAAIARLGFDHVRLPLNSRALVDEDGGFLDGFTHIDDLLRWCGTHNLWVLLDLHGAPGGQTGTNIDDSPNGRPELFMDDRYRRLTVHLWAEIARRYRDNPVVLGYDLLNEPLPNEWQHVYPAELVSLYRDLTAAIRAADRNHLIVYEGSHWATNWSIFTEVLDPNSALQFHRYWCPPDRSSIQEYLDTRDRLGVPIYMGEGGENTPEWIYTAHRLYERHEIGWNLWPWKKSDTLTSPVSAGLPDGWELIADPYAAVPPGRAWDILQDFLDRVSLRACRERPEIVNAVFGRGPLRIPAWGFVDESPVFRDRFSAYAHDGVWHRSSGRPYEETELMPVLVQAGEELHFPLESRPSGWRVDADEPDRFEISWRDGRVVVRATGTACLRALHVTGCERVGA</sequence>
<dbReference type="GO" id="GO:0005576">
    <property type="term" value="C:extracellular region"/>
    <property type="evidence" value="ECO:0007669"/>
    <property type="project" value="TreeGrafter"/>
</dbReference>
<evidence type="ECO:0000256" key="1">
    <source>
        <dbReference type="ARBA" id="ARBA00022801"/>
    </source>
</evidence>
<accession>A0A919UL50</accession>
<feature type="domain" description="Glycoside hydrolase family 5" evidence="4">
    <location>
        <begin position="78"/>
        <end position="312"/>
    </location>
</feature>
<gene>
    <name evidence="5" type="ORF">Aph01nite_40660</name>
</gene>
<comment type="caution">
    <text evidence="5">The sequence shown here is derived from an EMBL/GenBank/DDBJ whole genome shotgun (WGS) entry which is preliminary data.</text>
</comment>
<dbReference type="PROSITE" id="PS00659">
    <property type="entry name" value="GLYCOSYL_HYDROL_F5"/>
    <property type="match status" value="1"/>
</dbReference>
<protein>
    <recommendedName>
        <fullName evidence="4">Glycoside hydrolase family 5 domain-containing protein</fullName>
    </recommendedName>
</protein>
<proteinExistence type="inferred from homology"/>
<dbReference type="SUPFAM" id="SSF51445">
    <property type="entry name" value="(Trans)glycosidases"/>
    <property type="match status" value="1"/>
</dbReference>
<keyword evidence="6" id="KW-1185">Reference proteome</keyword>
<keyword evidence="2 3" id="KW-0326">Glycosidase</keyword>
<dbReference type="InterPro" id="IPR018087">
    <property type="entry name" value="Glyco_hydro_5_CS"/>
</dbReference>
<dbReference type="EMBL" id="BOOA01000032">
    <property type="protein sequence ID" value="GIH25756.1"/>
    <property type="molecule type" value="Genomic_DNA"/>
</dbReference>
<dbReference type="InterPro" id="IPR001547">
    <property type="entry name" value="Glyco_hydro_5"/>
</dbReference>
<dbReference type="AlphaFoldDB" id="A0A919UL50"/>
<dbReference type="RefSeq" id="WP_204042457.1">
    <property type="nucleotide sequence ID" value="NZ_BOOA01000032.1"/>
</dbReference>